<dbReference type="RefSeq" id="WP_039255929.1">
    <property type="nucleotide sequence ID" value="NZ_JENJ01000050.1"/>
</dbReference>
<dbReference type="InterPro" id="IPR037208">
    <property type="entry name" value="Spo0E-like_sf"/>
</dbReference>
<dbReference type="Proteomes" id="UP000030012">
    <property type="component" value="Unassembled WGS sequence"/>
</dbReference>
<proteinExistence type="predicted"/>
<dbReference type="GO" id="GO:0046983">
    <property type="term" value="F:protein dimerization activity"/>
    <property type="evidence" value="ECO:0007669"/>
    <property type="project" value="InterPro"/>
</dbReference>
<dbReference type="SUPFAM" id="SSF140500">
    <property type="entry name" value="BAS1536-like"/>
    <property type="match status" value="1"/>
</dbReference>
<dbReference type="AlphaFoldDB" id="A0A0A0I0P4"/>
<gene>
    <name evidence="1" type="ORF">Z968_10230</name>
</gene>
<accession>A0A0A0I0P4</accession>
<dbReference type="EMBL" id="JENJ01000050">
    <property type="protein sequence ID" value="KGM95014.1"/>
    <property type="molecule type" value="Genomic_DNA"/>
</dbReference>
<dbReference type="InterPro" id="IPR018540">
    <property type="entry name" value="Spo0E-like"/>
</dbReference>
<comment type="caution">
    <text evidence="1">The sequence shown here is derived from an EMBL/GenBank/DDBJ whole genome shotgun (WGS) entry which is preliminary data.</text>
</comment>
<evidence type="ECO:0000313" key="1">
    <source>
        <dbReference type="EMBL" id="KGM95014.1"/>
    </source>
</evidence>
<evidence type="ECO:0000313" key="2">
    <source>
        <dbReference type="Proteomes" id="UP000030012"/>
    </source>
</evidence>
<organism evidence="1 2">
    <name type="scientific">Clostridium novyi A str. 4552</name>
    <dbReference type="NCBI Taxonomy" id="1444289"/>
    <lineage>
        <taxon>Bacteria</taxon>
        <taxon>Bacillati</taxon>
        <taxon>Bacillota</taxon>
        <taxon>Clostridia</taxon>
        <taxon>Eubacteriales</taxon>
        <taxon>Clostridiaceae</taxon>
        <taxon>Clostridium</taxon>
    </lineage>
</organism>
<dbReference type="OrthoDB" id="1923056at2"/>
<dbReference type="GO" id="GO:0043937">
    <property type="term" value="P:regulation of sporulation"/>
    <property type="evidence" value="ECO:0007669"/>
    <property type="project" value="InterPro"/>
</dbReference>
<dbReference type="Gene3D" id="4.10.280.10">
    <property type="entry name" value="Helix-loop-helix DNA-binding domain"/>
    <property type="match status" value="1"/>
</dbReference>
<dbReference type="InterPro" id="IPR036638">
    <property type="entry name" value="HLH_DNA-bd_sf"/>
</dbReference>
<sequence>MASRIHLLENEIQNCRESLHDLLYQYPLTDDVVVNCSHKLDKLLVEYEKNMVLYKVSPTKN</sequence>
<dbReference type="Pfam" id="PF09388">
    <property type="entry name" value="SpoOE-like"/>
    <property type="match status" value="1"/>
</dbReference>
<protein>
    <submittedName>
        <fullName evidence="1">Uncharacterized protein</fullName>
    </submittedName>
</protein>
<name>A0A0A0I0P4_CLONO</name>
<reference evidence="1 2" key="1">
    <citation type="submission" date="2014-01" db="EMBL/GenBank/DDBJ databases">
        <title>Plasmidome dynamics in the species complex Clostridium novyi sensu lato converts strains of independent lineages into distinctly different pathogens.</title>
        <authorList>
            <person name="Skarin H."/>
            <person name="Segerman B."/>
        </authorList>
    </citation>
    <scope>NUCLEOTIDE SEQUENCE [LARGE SCALE GENOMIC DNA]</scope>
    <source>
        <strain evidence="1 2">4552</strain>
    </source>
</reference>